<dbReference type="SMART" id="SM00353">
    <property type="entry name" value="HLH"/>
    <property type="match status" value="1"/>
</dbReference>
<evidence type="ECO:0000256" key="3">
    <source>
        <dbReference type="ARBA" id="ARBA00023163"/>
    </source>
</evidence>
<feature type="region of interest" description="Disordered" evidence="5">
    <location>
        <begin position="266"/>
        <end position="298"/>
    </location>
</feature>
<dbReference type="PANTHER" id="PTHR46117:SF3">
    <property type="entry name" value="FI24210P1"/>
    <property type="match status" value="1"/>
</dbReference>
<feature type="compositionally biased region" description="Polar residues" evidence="5">
    <location>
        <begin position="177"/>
        <end position="195"/>
    </location>
</feature>
<dbReference type="InterPro" id="IPR011598">
    <property type="entry name" value="bHLH_dom"/>
</dbReference>
<organism evidence="7 8">
    <name type="scientific">Sporothrix epigloea</name>
    <dbReference type="NCBI Taxonomy" id="1892477"/>
    <lineage>
        <taxon>Eukaryota</taxon>
        <taxon>Fungi</taxon>
        <taxon>Dikarya</taxon>
        <taxon>Ascomycota</taxon>
        <taxon>Pezizomycotina</taxon>
        <taxon>Sordariomycetes</taxon>
        <taxon>Sordariomycetidae</taxon>
        <taxon>Ophiostomatales</taxon>
        <taxon>Ophiostomataceae</taxon>
        <taxon>Sporothrix</taxon>
    </lineage>
</organism>
<comment type="subcellular location">
    <subcellularLocation>
        <location evidence="1">Nucleus</location>
    </subcellularLocation>
</comment>
<dbReference type="SUPFAM" id="SSF47459">
    <property type="entry name" value="HLH, helix-loop-helix DNA-binding domain"/>
    <property type="match status" value="1"/>
</dbReference>
<name>A0ABP0DI99_9PEZI</name>
<dbReference type="Pfam" id="PF00010">
    <property type="entry name" value="HLH"/>
    <property type="match status" value="1"/>
</dbReference>
<feature type="compositionally biased region" description="Basic and acidic residues" evidence="5">
    <location>
        <begin position="371"/>
        <end position="380"/>
    </location>
</feature>
<sequence>MAHHGFGQMGAGNGAIDPNDLAASFSQSFQNNFGLNQNTHSTGYSSGAALISDDDLFDTLANSADAQSGLHSGHDFSGMTPVGIGAGYNQSMFAAQHGLSLDQSRINGYSSTPDGDPIQSPFVSAMNQYRPMQNSHAFAPLQSLDGYTGSPLAAQNFTGDDASEAAYLNNQARLSQSMPRKTVASRNSLTTSNMGKSIPTASVDYYVGSPQPIRTNGSNHQKSSSGQWAQTPNSVSSFPGSGFSSPLQAGGLHRAQINELLLKGGTSMPAKLGAPINPSQEAKRKKRRESHNLVERRRRDNINERIQDLSKLVPSHRLEDEKIKKLILTGTPLSPTLTGIASPSQATSSLAGPGERRAAGSSAGTITTGLPHEEKDKGPNKGDILNGAVSWCRDLMWMLDLYVSRQEELIEYFNDRGEPMPFTISDDERRLTSELMIAMRNPDGAEGEKKHFTYSRTDGSGLRVPDYTDYKGDWLNGSGQTGHVSLVTGDNGGYAGGGSIPVQHSEQVDFWGDDDDGGDMELKEEDEFMDLS</sequence>
<dbReference type="InterPro" id="IPR051732">
    <property type="entry name" value="USF"/>
</dbReference>
<evidence type="ECO:0000313" key="7">
    <source>
        <dbReference type="EMBL" id="CAK7267981.1"/>
    </source>
</evidence>
<evidence type="ECO:0000256" key="4">
    <source>
        <dbReference type="ARBA" id="ARBA00023242"/>
    </source>
</evidence>
<feature type="compositionally biased region" description="Polar residues" evidence="5">
    <location>
        <begin position="341"/>
        <end position="350"/>
    </location>
</feature>
<gene>
    <name evidence="7" type="ORF">SEPCBS119000_002828</name>
</gene>
<keyword evidence="2" id="KW-0805">Transcription regulation</keyword>
<dbReference type="EMBL" id="CAWUON010000032">
    <property type="protein sequence ID" value="CAK7267981.1"/>
    <property type="molecule type" value="Genomic_DNA"/>
</dbReference>
<feature type="domain" description="BHLH" evidence="6">
    <location>
        <begin position="286"/>
        <end position="395"/>
    </location>
</feature>
<evidence type="ECO:0000259" key="6">
    <source>
        <dbReference type="PROSITE" id="PS50888"/>
    </source>
</evidence>
<dbReference type="InterPro" id="IPR036638">
    <property type="entry name" value="HLH_DNA-bd_sf"/>
</dbReference>
<keyword evidence="8" id="KW-1185">Reference proteome</keyword>
<evidence type="ECO:0000256" key="2">
    <source>
        <dbReference type="ARBA" id="ARBA00023015"/>
    </source>
</evidence>
<feature type="region of interest" description="Disordered" evidence="5">
    <location>
        <begin position="334"/>
        <end position="381"/>
    </location>
</feature>
<keyword evidence="3" id="KW-0804">Transcription</keyword>
<feature type="region of interest" description="Disordered" evidence="5">
    <location>
        <begin position="177"/>
        <end position="196"/>
    </location>
</feature>
<feature type="compositionally biased region" description="Low complexity" evidence="5">
    <location>
        <begin position="236"/>
        <end position="246"/>
    </location>
</feature>
<evidence type="ECO:0000256" key="5">
    <source>
        <dbReference type="SAM" id="MobiDB-lite"/>
    </source>
</evidence>
<proteinExistence type="predicted"/>
<keyword evidence="4" id="KW-0539">Nucleus</keyword>
<comment type="caution">
    <text evidence="7">The sequence shown here is derived from an EMBL/GenBank/DDBJ whole genome shotgun (WGS) entry which is preliminary data.</text>
</comment>
<dbReference type="PROSITE" id="PS50888">
    <property type="entry name" value="BHLH"/>
    <property type="match status" value="1"/>
</dbReference>
<feature type="compositionally biased region" description="Acidic residues" evidence="5">
    <location>
        <begin position="511"/>
        <end position="532"/>
    </location>
</feature>
<dbReference type="PANTHER" id="PTHR46117">
    <property type="entry name" value="FI24210P1"/>
    <property type="match status" value="1"/>
</dbReference>
<protein>
    <recommendedName>
        <fullName evidence="6">BHLH domain-containing protein</fullName>
    </recommendedName>
</protein>
<evidence type="ECO:0000256" key="1">
    <source>
        <dbReference type="ARBA" id="ARBA00004123"/>
    </source>
</evidence>
<accession>A0ABP0DI99</accession>
<feature type="region of interest" description="Disordered" evidence="5">
    <location>
        <begin position="509"/>
        <end position="532"/>
    </location>
</feature>
<evidence type="ECO:0000313" key="8">
    <source>
        <dbReference type="Proteomes" id="UP001642502"/>
    </source>
</evidence>
<dbReference type="CDD" id="cd11387">
    <property type="entry name" value="bHLHzip_USF_MITF"/>
    <property type="match status" value="1"/>
</dbReference>
<feature type="region of interest" description="Disordered" evidence="5">
    <location>
        <begin position="209"/>
        <end position="249"/>
    </location>
</feature>
<reference evidence="7 8" key="1">
    <citation type="submission" date="2024-01" db="EMBL/GenBank/DDBJ databases">
        <authorList>
            <person name="Allen C."/>
            <person name="Tagirdzhanova G."/>
        </authorList>
    </citation>
    <scope>NUCLEOTIDE SEQUENCE [LARGE SCALE GENOMIC DNA]</scope>
    <source>
        <strain evidence="7 8">CBS 119000</strain>
    </source>
</reference>
<dbReference type="Proteomes" id="UP001642502">
    <property type="component" value="Unassembled WGS sequence"/>
</dbReference>
<dbReference type="Gene3D" id="4.10.280.10">
    <property type="entry name" value="Helix-loop-helix DNA-binding domain"/>
    <property type="match status" value="1"/>
</dbReference>
<feature type="compositionally biased region" description="Polar residues" evidence="5">
    <location>
        <begin position="212"/>
        <end position="235"/>
    </location>
</feature>